<dbReference type="Proteomes" id="UP000249402">
    <property type="component" value="Unassembled WGS sequence"/>
</dbReference>
<sequence length="284" mass="31886">MPVPKFTVLPSSQLAMTGLRPPKTYTKFADLKTAILAKAEQLQTRDVTQYLSYKHVSAETFSYIETHRDALGGKVALTYFPDISTMLVKVPTPEHESVHTNVAEEVNLQCRSMRITRDEFLSLGATKYVGPTASAKEADASWINPTLRPQFDWPLLVIEAGVSESMPRLRQDFAWWISHSGGQVHIVLVIKVTRTTKTVVLEKYIPKQAVYPRTRARAALPPVYVPDRVSITTVDHGVSPPTVEGDRVILEFERVIGRPPVPPERDIDLTPAILIDATRFVFRR</sequence>
<dbReference type="RefSeq" id="XP_025576811.1">
    <property type="nucleotide sequence ID" value="XM_025719159.1"/>
</dbReference>
<keyword evidence="2" id="KW-1185">Reference proteome</keyword>
<dbReference type="VEuPathDB" id="FungiDB:BO80DRAFT_423904"/>
<dbReference type="EMBL" id="KZ824431">
    <property type="protein sequence ID" value="RAL02484.1"/>
    <property type="molecule type" value="Genomic_DNA"/>
</dbReference>
<name>A0A395H8D9_9EURO</name>
<dbReference type="AlphaFoldDB" id="A0A395H8D9"/>
<organism evidence="1 2">
    <name type="scientific">Aspergillus ibericus CBS 121593</name>
    <dbReference type="NCBI Taxonomy" id="1448316"/>
    <lineage>
        <taxon>Eukaryota</taxon>
        <taxon>Fungi</taxon>
        <taxon>Dikarya</taxon>
        <taxon>Ascomycota</taxon>
        <taxon>Pezizomycotina</taxon>
        <taxon>Eurotiomycetes</taxon>
        <taxon>Eurotiomycetidae</taxon>
        <taxon>Eurotiales</taxon>
        <taxon>Aspergillaceae</taxon>
        <taxon>Aspergillus</taxon>
        <taxon>Aspergillus subgen. Circumdati</taxon>
    </lineage>
</organism>
<gene>
    <name evidence="1" type="ORF">BO80DRAFT_423904</name>
</gene>
<reference evidence="1 2" key="1">
    <citation type="submission" date="2018-02" db="EMBL/GenBank/DDBJ databases">
        <title>The genomes of Aspergillus section Nigri reveals drivers in fungal speciation.</title>
        <authorList>
            <consortium name="DOE Joint Genome Institute"/>
            <person name="Vesth T.C."/>
            <person name="Nybo J."/>
            <person name="Theobald S."/>
            <person name="Brandl J."/>
            <person name="Frisvad J.C."/>
            <person name="Nielsen K.F."/>
            <person name="Lyhne E.K."/>
            <person name="Kogle M.E."/>
            <person name="Kuo A."/>
            <person name="Riley R."/>
            <person name="Clum A."/>
            <person name="Nolan M."/>
            <person name="Lipzen A."/>
            <person name="Salamov A."/>
            <person name="Henrissat B."/>
            <person name="Wiebenga A."/>
            <person name="De vries R.P."/>
            <person name="Grigoriev I.V."/>
            <person name="Mortensen U.H."/>
            <person name="Andersen M.R."/>
            <person name="Baker S.E."/>
        </authorList>
    </citation>
    <scope>NUCLEOTIDE SEQUENCE [LARGE SCALE GENOMIC DNA]</scope>
    <source>
        <strain evidence="1 2">CBS 121593</strain>
    </source>
</reference>
<evidence type="ECO:0000313" key="2">
    <source>
        <dbReference type="Proteomes" id="UP000249402"/>
    </source>
</evidence>
<protein>
    <submittedName>
        <fullName evidence="1">Uncharacterized protein</fullName>
    </submittedName>
</protein>
<evidence type="ECO:0000313" key="1">
    <source>
        <dbReference type="EMBL" id="RAL02484.1"/>
    </source>
</evidence>
<accession>A0A395H8D9</accession>
<dbReference type="OrthoDB" id="76567at2759"/>
<proteinExistence type="predicted"/>
<dbReference type="GeneID" id="37224024"/>